<sequence>MKCILCKRDTDLCDSHIISSFNYKPLRQGEKPNFYELPTDSGESRAIVQDGPKEKLLCPECEQLRSKWERYFSLLWNDGRLFADAYPVTILDVEYPQLKLYQMSTLYLASVSQHHFFQRVRMIEEREEQLRKMILSSSPGPSAEFGCVMYAMVHEEITDARSMVSSGHTKEWNELRIHLFTFAGFLWVYVDGDTDLINSDLKARFVQRSNRLRIDGIDPTDIALLRESFDDLREQGKLDDPL</sequence>
<dbReference type="RefSeq" id="WP_259091231.1">
    <property type="nucleotide sequence ID" value="NZ_JANTZY010000024.1"/>
</dbReference>
<organism evidence="1 2">
    <name type="scientific">Salinibacter ruber</name>
    <dbReference type="NCBI Taxonomy" id="146919"/>
    <lineage>
        <taxon>Bacteria</taxon>
        <taxon>Pseudomonadati</taxon>
        <taxon>Rhodothermota</taxon>
        <taxon>Rhodothermia</taxon>
        <taxon>Rhodothermales</taxon>
        <taxon>Salinibacteraceae</taxon>
        <taxon>Salinibacter</taxon>
    </lineage>
</organism>
<name>A0A9X2UN41_9BACT</name>
<accession>A0A9X2UN41</accession>
<reference evidence="1" key="1">
    <citation type="submission" date="2022-08" db="EMBL/GenBank/DDBJ databases">
        <title>Genomic Encyclopedia of Type Strains, Phase V (KMG-V): Genome sequencing to study the core and pangenomes of soil and plant-associated prokaryotes.</title>
        <authorList>
            <person name="Whitman W."/>
        </authorList>
    </citation>
    <scope>NUCLEOTIDE SEQUENCE</scope>
    <source>
        <strain evidence="1">SP3012</strain>
    </source>
</reference>
<dbReference type="EMBL" id="JANUBF010000030">
    <property type="protein sequence ID" value="MCS4037941.1"/>
    <property type="molecule type" value="Genomic_DNA"/>
</dbReference>
<evidence type="ECO:0000313" key="2">
    <source>
        <dbReference type="Proteomes" id="UP001155040"/>
    </source>
</evidence>
<dbReference type="Proteomes" id="UP001155040">
    <property type="component" value="Unassembled WGS sequence"/>
</dbReference>
<protein>
    <submittedName>
        <fullName evidence="1">Uncharacterized protein</fullName>
    </submittedName>
</protein>
<dbReference type="AlphaFoldDB" id="A0A9X2UN41"/>
<evidence type="ECO:0000313" key="1">
    <source>
        <dbReference type="EMBL" id="MCS4037941.1"/>
    </source>
</evidence>
<proteinExistence type="predicted"/>
<comment type="caution">
    <text evidence="1">The sequence shown here is derived from an EMBL/GenBank/DDBJ whole genome shotgun (WGS) entry which is preliminary data.</text>
</comment>
<gene>
    <name evidence="1" type="ORF">GGQ01_003030</name>
</gene>